<proteinExistence type="predicted"/>
<accession>A0A1I5ZML6</accession>
<dbReference type="RefSeq" id="WP_143084120.1">
    <property type="nucleotide sequence ID" value="NZ_FOYD01000001.1"/>
</dbReference>
<dbReference type="EMBL" id="FOYD01000001">
    <property type="protein sequence ID" value="SFQ57734.1"/>
    <property type="molecule type" value="Genomic_DNA"/>
</dbReference>
<dbReference type="STRING" id="1002526.SAMN05216578_101148"/>
<dbReference type="AlphaFoldDB" id="A0A1I5ZML6"/>
<name>A0A1I5ZML6_9GAMM</name>
<gene>
    <name evidence="1" type="ORF">SAMN05216578_101148</name>
</gene>
<evidence type="ECO:0000313" key="1">
    <source>
        <dbReference type="EMBL" id="SFQ57734.1"/>
    </source>
</evidence>
<reference evidence="1 2" key="1">
    <citation type="submission" date="2016-10" db="EMBL/GenBank/DDBJ databases">
        <authorList>
            <person name="de Groot N.N."/>
        </authorList>
    </citation>
    <scope>NUCLEOTIDE SEQUENCE [LARGE SCALE GENOMIC DNA]</scope>
    <source>
        <strain evidence="1 2">JCM 18415</strain>
    </source>
</reference>
<protein>
    <submittedName>
        <fullName evidence="1">Uncharacterized protein</fullName>
    </submittedName>
</protein>
<sequence length="223" mass="24811">MADDDLTTPTASKGDVAHVMAKAGLSSIPVIGGAAAELFQHLVQPPLERRRIAWMNAVGEKLKELEDRGLDLDSLRENERFISTVMHASQLALRTHQEEKRAALRNVIVNAARGQTPDEAVEHMFLDFIDSLSDLHIRILRLFQAPKPPQTMSMGGLSNVLEHNMPELRGRRDLYDQFWRDLYSRGLVNTDGLHTTMSGSGLAQKRTTGLGDAFLKFISDPAE</sequence>
<organism evidence="1 2">
    <name type="scientific">Halopseudomonas formosensis</name>
    <dbReference type="NCBI Taxonomy" id="1002526"/>
    <lineage>
        <taxon>Bacteria</taxon>
        <taxon>Pseudomonadati</taxon>
        <taxon>Pseudomonadota</taxon>
        <taxon>Gammaproteobacteria</taxon>
        <taxon>Pseudomonadales</taxon>
        <taxon>Pseudomonadaceae</taxon>
        <taxon>Halopseudomonas</taxon>
    </lineage>
</organism>
<dbReference type="OrthoDB" id="6902230at2"/>
<dbReference type="Proteomes" id="UP000242815">
    <property type="component" value="Unassembled WGS sequence"/>
</dbReference>
<evidence type="ECO:0000313" key="2">
    <source>
        <dbReference type="Proteomes" id="UP000242815"/>
    </source>
</evidence>